<evidence type="ECO:0000256" key="18">
    <source>
        <dbReference type="SAM" id="MobiDB-lite"/>
    </source>
</evidence>
<evidence type="ECO:0000256" key="12">
    <source>
        <dbReference type="ARBA" id="ARBA00023170"/>
    </source>
</evidence>
<accession>A0A8H7E3N8</accession>
<dbReference type="Gene3D" id="2.10.70.80">
    <property type="match status" value="2"/>
</dbReference>
<dbReference type="InterPro" id="IPR031777">
    <property type="entry name" value="Sortilin_C"/>
</dbReference>
<dbReference type="Pfam" id="PF15902">
    <property type="entry name" value="Sortilin-Vps10"/>
    <property type="match status" value="2"/>
</dbReference>
<keyword evidence="5 19" id="KW-0812">Transmembrane</keyword>
<dbReference type="Gene3D" id="3.30.60.270">
    <property type="match status" value="2"/>
</dbReference>
<dbReference type="FunFam" id="2.10.70.80:FF:000001">
    <property type="entry name" value="Sortilin-related VPS10 domain-containing receptor 1"/>
    <property type="match status" value="1"/>
</dbReference>
<keyword evidence="4" id="KW-0813">Transport</keyword>
<evidence type="ECO:0000256" key="19">
    <source>
        <dbReference type="SAM" id="Phobius"/>
    </source>
</evidence>
<evidence type="ECO:0000256" key="10">
    <source>
        <dbReference type="ARBA" id="ARBA00023034"/>
    </source>
</evidence>
<feature type="compositionally biased region" description="Basic and acidic residues" evidence="18">
    <location>
        <begin position="650"/>
        <end position="664"/>
    </location>
</feature>
<dbReference type="InterPro" id="IPR031778">
    <property type="entry name" value="Sortilin_N"/>
</dbReference>
<proteinExistence type="predicted"/>
<dbReference type="Proteomes" id="UP000606974">
    <property type="component" value="Unassembled WGS sequence"/>
</dbReference>
<dbReference type="PANTHER" id="PTHR12106:SF27">
    <property type="entry name" value="SORTILIN-RELATED RECEPTOR"/>
    <property type="match status" value="1"/>
</dbReference>
<reference evidence="22" key="1">
    <citation type="submission" date="2020-02" db="EMBL/GenBank/DDBJ databases">
        <authorList>
            <person name="Palmer J.M."/>
        </authorList>
    </citation>
    <scope>NUCLEOTIDE SEQUENCE</scope>
    <source>
        <strain evidence="22">EPUS1.4</strain>
        <tissue evidence="22">Thallus</tissue>
    </source>
</reference>
<evidence type="ECO:0000256" key="7">
    <source>
        <dbReference type="ARBA" id="ARBA00022737"/>
    </source>
</evidence>
<keyword evidence="12" id="KW-0675">Receptor</keyword>
<feature type="region of interest" description="Disordered" evidence="18">
    <location>
        <begin position="650"/>
        <end position="670"/>
    </location>
</feature>
<sequence length="1484" mass="166819">MIFRSLTAPVLLLTTLSLSSAPWQSLAKKDTPRITSTKFDHPLRSIFYFDDSDILLGLDAEDEKVYRSTNAGEDWKVVDDGGVEGAYDISPHPYDRDRAYIIGVEHTHWVTTDRGESWRKFEADAVPYHFRQTLAFHGRHPEKVIFQGHTCANWECRDVAYYTDDDFEHLHVLREGSLGCSWAVSTPLFGIGIEPEVENRIFCISRGLFSPWSSENRLLVSDDYFGSEEEAMLGGSRSISGILNMAPVKKYLVVAARAEGTDELALYVSDDSSQWHRAEFGNHKVLEEAYTVLESTNYSMQVDVMGMGETGTLFTSNSNGTYFTKNIEHTNRGPQGYVDFEKITGIQGIVIVNVVDNWEDVEKKGAEKHVTSKISFDDGRTFQDLTVGSKRLHLHSVTNPSTSGKVFSSPAPGMVMGVGNTGKRLQDYKEGNLYVSDDAGLTWKEALEGAHKYEFGDQGAVIVAIDDQDTTKEVKFSLNHGKDWAKADLGQKIRAKLLTTVPDSTSLKFLLEATKEQDWYLFVIDFEGLHERKCKEDDFEKWPARLGEDGDPSCIMGHRQFYRRRMADADCFVAEEFKDPLPQTEPCKCSIEDFECDFNYIRSEDQTQCVPAVPLTPPAGECKNSEDTFTASSGFRLIPGDDCERKGGEELDKEVERPCSDSKKAPASGEITHETTTFGSTQFSEWHYLERTQSSSGDDESVIMRTADGKVFLTKDHGKKWLEILKGEKITSIAPHQYFNDAIFFLTEGKKVFYSLERGDNLQDLEAPAPPHPDLRTLHFHPDYKDSLLWTGPKDCGTKKCGATYHTENRHEWSLLLQAVKKCEFIQREGRASQEEDKNLVFCEQYKNENPSNSLQLVSSTSWFKERKVHFDDILDFATMSEFIIVAAKTEDHKFLKVDASVDGRIFAPAEFPPNFQVEHEQAYTVLDSSTHAVFLHVTVNNEKNQEYGSIIKSNSNGTSYSLSLRHVNRDEVGFVDFEKMQGIEGVAMVNVIDNVKDVESGKDKKLKSMITHNDGAEWTLIPPPAKDMDGNKFGCVENADTATEKCSLHIHSYTERYDKHATFSSPSAIGLMLAVGNVGDHLTRKESDDTYTFITRDGGITWNAIRKGSYLWEFGDQGSIIVICDQVKATNVVYYTLDEGKTWAEYQFSDTEMDTKQISTTPSDNSRNFLLWGRFEGSDKVSTVNLDFTGLKERQRQCVLKDSSPEEDDYELWEPKHPLQEGNCLFGHVAQYHRKRLDRECYNGFKTEGLHSIAKNCSCTRQDFECDYNYERLGDGTCQLVPGLQPADHALVCKEDPTQIEYFEPTGYRRIPLTTCQGGNEFDKLRSRPCPGHEADYDEKHGISGLGLFFAILVPFVAAGAIGYYAWTNWRHKLSGFGQIRLGEGGGPSTLTDRDSPLITVPIAIIAGTWAVAKATPLLVMSLWRSAKGYMPVGGGSSGGWMGRSHAPYTSRRAFSARRQDYSHVVADEDELLGDDLDDGEEA</sequence>
<dbReference type="InterPro" id="IPR015943">
    <property type="entry name" value="WD40/YVTN_repeat-like_dom_sf"/>
</dbReference>
<dbReference type="GO" id="GO:0005829">
    <property type="term" value="C:cytosol"/>
    <property type="evidence" value="ECO:0007669"/>
    <property type="project" value="GOC"/>
</dbReference>
<evidence type="ECO:0000256" key="14">
    <source>
        <dbReference type="ARBA" id="ARBA00025569"/>
    </source>
</evidence>
<comment type="subcellular location">
    <subcellularLocation>
        <location evidence="1">Golgi apparatus</location>
        <location evidence="1">trans-Golgi network membrane</location>
        <topology evidence="1">Multi-pass membrane protein</topology>
    </subcellularLocation>
    <subcellularLocation>
        <location evidence="2">Prevacuolar compartment membrane</location>
        <topology evidence="2">Multi-pass membrane protein</topology>
    </subcellularLocation>
</comment>
<keyword evidence="10" id="KW-0333">Golgi apparatus</keyword>
<feature type="domain" description="VPS10" evidence="21">
    <location>
        <begin position="53"/>
        <end position="664"/>
    </location>
</feature>
<dbReference type="GO" id="GO:0016020">
    <property type="term" value="C:membrane"/>
    <property type="evidence" value="ECO:0007669"/>
    <property type="project" value="InterPro"/>
</dbReference>
<keyword evidence="11 19" id="KW-0472">Membrane</keyword>
<keyword evidence="23" id="KW-1185">Reference proteome</keyword>
<dbReference type="GO" id="GO:0006896">
    <property type="term" value="P:Golgi to vacuole transport"/>
    <property type="evidence" value="ECO:0007669"/>
    <property type="project" value="TreeGrafter"/>
</dbReference>
<evidence type="ECO:0000256" key="3">
    <source>
        <dbReference type="ARBA" id="ARBA00015369"/>
    </source>
</evidence>
<dbReference type="GO" id="GO:0006895">
    <property type="term" value="P:Golgi to endosome transport"/>
    <property type="evidence" value="ECO:0007669"/>
    <property type="project" value="TreeGrafter"/>
</dbReference>
<dbReference type="EMBL" id="JAACFV010000110">
    <property type="protein sequence ID" value="KAF7505421.1"/>
    <property type="molecule type" value="Genomic_DNA"/>
</dbReference>
<evidence type="ECO:0000256" key="4">
    <source>
        <dbReference type="ARBA" id="ARBA00022448"/>
    </source>
</evidence>
<dbReference type="Pfam" id="PF15901">
    <property type="entry name" value="Sortilin_C"/>
    <property type="match status" value="2"/>
</dbReference>
<dbReference type="OrthoDB" id="443634at2759"/>
<dbReference type="GO" id="GO:0005794">
    <property type="term" value="C:Golgi apparatus"/>
    <property type="evidence" value="ECO:0007669"/>
    <property type="project" value="UniProtKB-SubCell"/>
</dbReference>
<evidence type="ECO:0000256" key="20">
    <source>
        <dbReference type="SAM" id="SignalP"/>
    </source>
</evidence>
<dbReference type="PANTHER" id="PTHR12106">
    <property type="entry name" value="SORTILIN RELATED"/>
    <property type="match status" value="1"/>
</dbReference>
<evidence type="ECO:0000256" key="9">
    <source>
        <dbReference type="ARBA" id="ARBA00022989"/>
    </source>
</evidence>
<dbReference type="SMART" id="SM00602">
    <property type="entry name" value="VPS10"/>
    <property type="match status" value="2"/>
</dbReference>
<dbReference type="InterPro" id="IPR006581">
    <property type="entry name" value="VPS10"/>
</dbReference>
<feature type="domain" description="VPS10" evidence="21">
    <location>
        <begin position="700"/>
        <end position="1336"/>
    </location>
</feature>
<keyword evidence="9 19" id="KW-1133">Transmembrane helix</keyword>
<evidence type="ECO:0000256" key="2">
    <source>
        <dbReference type="ARBA" id="ARBA00004488"/>
    </source>
</evidence>
<keyword evidence="7" id="KW-0677">Repeat</keyword>
<evidence type="ECO:0000256" key="16">
    <source>
        <dbReference type="ARBA" id="ARBA00031354"/>
    </source>
</evidence>
<gene>
    <name evidence="22" type="ORF">GJ744_000967</name>
</gene>
<comment type="caution">
    <text evidence="22">The sequence shown here is derived from an EMBL/GenBank/DDBJ whole genome shotgun (WGS) entry which is preliminary data.</text>
</comment>
<evidence type="ECO:0000256" key="13">
    <source>
        <dbReference type="ARBA" id="ARBA00023180"/>
    </source>
</evidence>
<dbReference type="InterPro" id="IPR050310">
    <property type="entry name" value="VPS10-sortilin"/>
</dbReference>
<comment type="function">
    <text evidence="14">Functions as a sorting receptor in the Golgi compartment required for the intracellular sorting and delivery of soluble vacuolar proteins, like carboxypeptidase Y (CPY) and proteinase A. Executes multiple rounds of sorting by cycling between the late Golgi and a prevacuolar endosome-like compartment.</text>
</comment>
<dbReference type="Gene3D" id="2.130.10.10">
    <property type="entry name" value="YVTN repeat-like/Quinoprotein amine dehydrogenase"/>
    <property type="match status" value="1"/>
</dbReference>
<feature type="signal peptide" evidence="20">
    <location>
        <begin position="1"/>
        <end position="27"/>
    </location>
</feature>
<evidence type="ECO:0000256" key="1">
    <source>
        <dbReference type="ARBA" id="ARBA00004166"/>
    </source>
</evidence>
<evidence type="ECO:0000259" key="21">
    <source>
        <dbReference type="SMART" id="SM00602"/>
    </source>
</evidence>
<dbReference type="GO" id="GO:0006623">
    <property type="term" value="P:protein targeting to vacuole"/>
    <property type="evidence" value="ECO:0007669"/>
    <property type="project" value="TreeGrafter"/>
</dbReference>
<feature type="chain" id="PRO_5034520758" description="Vacuolar protein sorting/targeting protein 10" evidence="20">
    <location>
        <begin position="28"/>
        <end position="1484"/>
    </location>
</feature>
<evidence type="ECO:0000256" key="5">
    <source>
        <dbReference type="ARBA" id="ARBA00022692"/>
    </source>
</evidence>
<organism evidence="22 23">
    <name type="scientific">Endocarpon pusillum</name>
    <dbReference type="NCBI Taxonomy" id="364733"/>
    <lineage>
        <taxon>Eukaryota</taxon>
        <taxon>Fungi</taxon>
        <taxon>Dikarya</taxon>
        <taxon>Ascomycota</taxon>
        <taxon>Pezizomycotina</taxon>
        <taxon>Eurotiomycetes</taxon>
        <taxon>Chaetothyriomycetidae</taxon>
        <taxon>Verrucariales</taxon>
        <taxon>Verrucariaceae</taxon>
        <taxon>Endocarpon</taxon>
    </lineage>
</organism>
<evidence type="ECO:0000256" key="15">
    <source>
        <dbReference type="ARBA" id="ARBA00031250"/>
    </source>
</evidence>
<keyword evidence="13" id="KW-0325">Glycoprotein</keyword>
<evidence type="ECO:0000256" key="6">
    <source>
        <dbReference type="ARBA" id="ARBA00022729"/>
    </source>
</evidence>
<evidence type="ECO:0000313" key="23">
    <source>
        <dbReference type="Proteomes" id="UP000606974"/>
    </source>
</evidence>
<dbReference type="FunFam" id="3.30.60.270:FF:000005">
    <property type="entry name" value="Sortilin"/>
    <property type="match status" value="2"/>
</dbReference>
<feature type="transmembrane region" description="Helical" evidence="19">
    <location>
        <begin position="1347"/>
        <end position="1368"/>
    </location>
</feature>
<keyword evidence="8" id="KW-0653">Protein transport</keyword>
<dbReference type="SUPFAM" id="SSF110296">
    <property type="entry name" value="Oligoxyloglucan reducing end-specific cellobiohydrolase"/>
    <property type="match status" value="2"/>
</dbReference>
<evidence type="ECO:0000256" key="8">
    <source>
        <dbReference type="ARBA" id="ARBA00022927"/>
    </source>
</evidence>
<evidence type="ECO:0000256" key="17">
    <source>
        <dbReference type="ARBA" id="ARBA00031902"/>
    </source>
</evidence>
<protein>
    <recommendedName>
        <fullName evidence="3">Vacuolar protein sorting/targeting protein 10</fullName>
    </recommendedName>
    <alternativeName>
        <fullName evidence="16">Carboxypeptidase Y receptor</fullName>
    </alternativeName>
    <alternativeName>
        <fullName evidence="15 17">Sortilin VPS10</fullName>
    </alternativeName>
</protein>
<name>A0A8H7E3N8_9EURO</name>
<evidence type="ECO:0000313" key="22">
    <source>
        <dbReference type="EMBL" id="KAF7505421.1"/>
    </source>
</evidence>
<keyword evidence="6 20" id="KW-0732">Signal</keyword>
<evidence type="ECO:0000256" key="11">
    <source>
        <dbReference type="ARBA" id="ARBA00023136"/>
    </source>
</evidence>